<evidence type="ECO:0000313" key="9">
    <source>
        <dbReference type="Proteomes" id="UP000076837"/>
    </source>
</evidence>
<feature type="transmembrane region" description="Helical" evidence="7">
    <location>
        <begin position="26"/>
        <end position="47"/>
    </location>
</feature>
<comment type="similarity">
    <text evidence="5">Belongs to the SAT4 family.</text>
</comment>
<dbReference type="PANTHER" id="PTHR33048">
    <property type="entry name" value="PTH11-LIKE INTEGRAL MEMBRANE PROTEIN (AFU_ORTHOLOGUE AFUA_5G11245)"/>
    <property type="match status" value="1"/>
</dbReference>
<dbReference type="InterPro" id="IPR049326">
    <property type="entry name" value="Rhodopsin_dom_fungi"/>
</dbReference>
<evidence type="ECO:0000256" key="6">
    <source>
        <dbReference type="SAM" id="MobiDB-lite"/>
    </source>
</evidence>
<evidence type="ECO:0000256" key="3">
    <source>
        <dbReference type="ARBA" id="ARBA00022989"/>
    </source>
</evidence>
<accession>A0A163KCG2</accession>
<feature type="region of interest" description="Disordered" evidence="6">
    <location>
        <begin position="367"/>
        <end position="425"/>
    </location>
</feature>
<feature type="transmembrane region" description="Helical" evidence="7">
    <location>
        <begin position="274"/>
        <end position="296"/>
    </location>
</feature>
<reference evidence="8 9" key="1">
    <citation type="journal article" date="2016" name="Sci. Rep.">
        <title>Draft genome sequencing and secretome analysis of fungal phytopathogen Ascochyta rabiei provides insight into the necrotrophic effector repertoire.</title>
        <authorList>
            <person name="Verma S."/>
            <person name="Gazara R.K."/>
            <person name="Nizam S."/>
            <person name="Parween S."/>
            <person name="Chattopadhyay D."/>
            <person name="Verma P.K."/>
        </authorList>
    </citation>
    <scope>NUCLEOTIDE SEQUENCE [LARGE SCALE GENOMIC DNA]</scope>
    <source>
        <strain evidence="8 9">ArDII</strain>
    </source>
</reference>
<evidence type="ECO:0000256" key="2">
    <source>
        <dbReference type="ARBA" id="ARBA00022692"/>
    </source>
</evidence>
<feature type="transmembrane region" description="Helical" evidence="7">
    <location>
        <begin position="59"/>
        <end position="80"/>
    </location>
</feature>
<feature type="transmembrane region" description="Helical" evidence="7">
    <location>
        <begin position="102"/>
        <end position="125"/>
    </location>
</feature>
<evidence type="ECO:0000256" key="4">
    <source>
        <dbReference type="ARBA" id="ARBA00023136"/>
    </source>
</evidence>
<feature type="transmembrane region" description="Helical" evidence="7">
    <location>
        <begin position="146"/>
        <end position="167"/>
    </location>
</feature>
<protein>
    <submittedName>
        <fullName evidence="8">Uncharacterized protein</fullName>
    </submittedName>
</protein>
<dbReference type="EMBL" id="JYNV01000089">
    <property type="protein sequence ID" value="KZM26914.1"/>
    <property type="molecule type" value="Genomic_DNA"/>
</dbReference>
<dbReference type="GO" id="GO:0016020">
    <property type="term" value="C:membrane"/>
    <property type="evidence" value="ECO:0007669"/>
    <property type="project" value="UniProtKB-SubCell"/>
</dbReference>
<dbReference type="AlphaFoldDB" id="A0A163KCG2"/>
<comment type="subcellular location">
    <subcellularLocation>
        <location evidence="1">Membrane</location>
        <topology evidence="1">Multi-pass membrane protein</topology>
    </subcellularLocation>
</comment>
<sequence length="440" mass="48413">MTTSPADARNDPRNANLPLVNQPQTIIGTAITFLVLAIVAASLRLWSRVRDRLCGWDDAFVFLAGFASIAGESMVCLMPYDGLGLHFYTLSSSEKEAYFKHIWASNVAYCASTTFIKLAILFQYMRLFDETTTSTTSSRYHLARKCIWSVIIISAMWGFSFFILALFPCQPIAKNWNPTLPGKCVGWGTKDPDQFFRMWVAQAATNMFLDIIVLLLPLPFLGILRLAGKSRAALIALFALGGVVAVMSIGRMVSLCIDRAGTVPVLDMSYHTPVVFIFSILEVNIAILCASIPTFWPIISSFAANRILVVNEVLVHVEEYPKPNLDGQPGIGLAEQGAWKSLPESPGVQTQQPSRLGAIVRKFDQRPSKEPHAGAKHKNKSSVASSVGKALTRPELNGSAPRSSQESQHILYPATSRDSTSLTKSDYDWFAELDRDCVGK</sequence>
<comment type="caution">
    <text evidence="8">The sequence shown here is derived from an EMBL/GenBank/DDBJ whole genome shotgun (WGS) entry which is preliminary data.</text>
</comment>
<keyword evidence="3 7" id="KW-1133">Transmembrane helix</keyword>
<keyword evidence="4 7" id="KW-0472">Membrane</keyword>
<name>A0A163KCG2_DIDRA</name>
<keyword evidence="9" id="KW-1185">Reference proteome</keyword>
<dbReference type="Pfam" id="PF20684">
    <property type="entry name" value="Fung_rhodopsin"/>
    <property type="match status" value="1"/>
</dbReference>
<dbReference type="Proteomes" id="UP000076837">
    <property type="component" value="Unassembled WGS sequence"/>
</dbReference>
<evidence type="ECO:0000313" key="8">
    <source>
        <dbReference type="EMBL" id="KZM26914.1"/>
    </source>
</evidence>
<evidence type="ECO:0000256" key="7">
    <source>
        <dbReference type="SAM" id="Phobius"/>
    </source>
</evidence>
<keyword evidence="2 7" id="KW-0812">Transmembrane</keyword>
<organism evidence="8 9">
    <name type="scientific">Didymella rabiei</name>
    <name type="common">Chickpea ascochyta blight fungus</name>
    <name type="synonym">Mycosphaerella rabiei</name>
    <dbReference type="NCBI Taxonomy" id="5454"/>
    <lineage>
        <taxon>Eukaryota</taxon>
        <taxon>Fungi</taxon>
        <taxon>Dikarya</taxon>
        <taxon>Ascomycota</taxon>
        <taxon>Pezizomycotina</taxon>
        <taxon>Dothideomycetes</taxon>
        <taxon>Pleosporomycetidae</taxon>
        <taxon>Pleosporales</taxon>
        <taxon>Pleosporineae</taxon>
        <taxon>Didymellaceae</taxon>
        <taxon>Ascochyta</taxon>
    </lineage>
</organism>
<feature type="transmembrane region" description="Helical" evidence="7">
    <location>
        <begin position="199"/>
        <end position="221"/>
    </location>
</feature>
<dbReference type="PANTHER" id="PTHR33048:SF47">
    <property type="entry name" value="INTEGRAL MEMBRANE PROTEIN-RELATED"/>
    <property type="match status" value="1"/>
</dbReference>
<dbReference type="InterPro" id="IPR052337">
    <property type="entry name" value="SAT4-like"/>
</dbReference>
<gene>
    <name evidence="8" type="ORF">ST47_g1941</name>
</gene>
<dbReference type="OrthoDB" id="61113at2759"/>
<evidence type="ECO:0000256" key="5">
    <source>
        <dbReference type="ARBA" id="ARBA00038359"/>
    </source>
</evidence>
<feature type="transmembrane region" description="Helical" evidence="7">
    <location>
        <begin position="233"/>
        <end position="254"/>
    </location>
</feature>
<proteinExistence type="inferred from homology"/>
<evidence type="ECO:0000256" key="1">
    <source>
        <dbReference type="ARBA" id="ARBA00004141"/>
    </source>
</evidence>